<evidence type="ECO:0000256" key="1">
    <source>
        <dbReference type="SAM" id="MobiDB-lite"/>
    </source>
</evidence>
<name>A0A1I9G9S7_BRUMA</name>
<protein>
    <submittedName>
        <fullName evidence="2">Bm11835</fullName>
    </submittedName>
</protein>
<organism evidence="2">
    <name type="scientific">Brugia malayi</name>
    <name type="common">Filarial nematode worm</name>
    <dbReference type="NCBI Taxonomy" id="6279"/>
    <lineage>
        <taxon>Eukaryota</taxon>
        <taxon>Metazoa</taxon>
        <taxon>Ecdysozoa</taxon>
        <taxon>Nematoda</taxon>
        <taxon>Chromadorea</taxon>
        <taxon>Rhabditida</taxon>
        <taxon>Spirurina</taxon>
        <taxon>Spiruromorpha</taxon>
        <taxon>Filarioidea</taxon>
        <taxon>Onchocercidae</taxon>
        <taxon>Brugia</taxon>
    </lineage>
</organism>
<feature type="region of interest" description="Disordered" evidence="1">
    <location>
        <begin position="1"/>
        <end position="31"/>
    </location>
</feature>
<reference evidence="2" key="1">
    <citation type="journal article" date="2007" name="Science">
        <title>Draft genome of the filarial nematode parasite Brugia malayi.</title>
        <authorList>
            <person name="Ghedin E."/>
            <person name="Wang S."/>
            <person name="Spiro D."/>
            <person name="Caler E."/>
            <person name="Zhao Q."/>
            <person name="Crabtree J."/>
            <person name="Allen J.E."/>
            <person name="Delcher A.L."/>
            <person name="Guiliano D.B."/>
            <person name="Miranda-Saavedra D."/>
            <person name="Angiuoli S.V."/>
            <person name="Creasy T."/>
            <person name="Amedeo P."/>
            <person name="Haas B."/>
            <person name="El-Sayed N.M."/>
            <person name="Wortman J.R."/>
            <person name="Feldblyum T."/>
            <person name="Tallon L."/>
            <person name="Schatz M."/>
            <person name="Shumway M."/>
            <person name="Koo H."/>
            <person name="Salzberg S.L."/>
            <person name="Schobel S."/>
            <person name="Pertea M."/>
            <person name="Pop M."/>
            <person name="White O."/>
            <person name="Barton G.J."/>
            <person name="Carlow C.K."/>
            <person name="Crawford M.J."/>
            <person name="Daub J."/>
            <person name="Dimmic M.W."/>
            <person name="Estes C.F."/>
            <person name="Foster J.M."/>
            <person name="Ganatra M."/>
            <person name="Gregory W.F."/>
            <person name="Johnson N.M."/>
            <person name="Jin J."/>
            <person name="Komuniecki R."/>
            <person name="Korf I."/>
            <person name="Kumar S."/>
            <person name="Laney S."/>
            <person name="Li B.W."/>
            <person name="Li W."/>
            <person name="Lindblom T.H."/>
            <person name="Lustigman S."/>
            <person name="Ma D."/>
            <person name="Maina C.V."/>
            <person name="Martin D.M."/>
            <person name="McCarter J.P."/>
            <person name="McReynolds L."/>
            <person name="Mitreva M."/>
            <person name="Nutman T.B."/>
            <person name="Parkinson J."/>
            <person name="Peregrin-Alvarez J.M."/>
            <person name="Poole C."/>
            <person name="Ren Q."/>
            <person name="Saunders L."/>
            <person name="Sluder A.E."/>
            <person name="Smith K."/>
            <person name="Stanke M."/>
            <person name="Unnasch T.R."/>
            <person name="Ware J."/>
            <person name="Wei A.D."/>
            <person name="Weil G."/>
            <person name="Williams D.J."/>
            <person name="Zhang Y."/>
            <person name="Williams S.A."/>
            <person name="Fraser-Liggett C."/>
            <person name="Slatko B."/>
            <person name="Blaxter M.L."/>
            <person name="Scott A.L."/>
        </authorList>
    </citation>
    <scope>NUCLEOTIDE SEQUENCE</scope>
    <source>
        <strain evidence="2">FR3</strain>
    </source>
</reference>
<accession>A0A1I9G9S7</accession>
<gene>
    <name evidence="2" type="primary">Bm11835</name>
    <name evidence="2" type="ORF">BM_Bm11835</name>
</gene>
<proteinExistence type="predicted"/>
<sequence>MQLPEWRGQPKGEGSGPPRDGNFHAPTAKGRYKNGCQGKPFLDSDWASNVCDRLAQGHLVDFASGHRAKTISKLPLNRQELGIL</sequence>
<dbReference type="EMBL" id="LN860525">
    <property type="protein sequence ID" value="CDQ07530.1"/>
    <property type="molecule type" value="Genomic_DNA"/>
</dbReference>
<reference evidence="2" key="2">
    <citation type="submission" date="2012-12" db="EMBL/GenBank/DDBJ databases">
        <authorList>
            <consortium name="WormBase Consortium"/>
            <person name="Ghedin E."/>
            <person name="Paulini M."/>
        </authorList>
    </citation>
    <scope>NUCLEOTIDE SEQUENCE</scope>
    <source>
        <strain evidence="2">FR3</strain>
    </source>
</reference>
<evidence type="ECO:0000313" key="2">
    <source>
        <dbReference type="EMBL" id="CDQ07530.1"/>
    </source>
</evidence>
<dbReference type="AlphaFoldDB" id="A0A1I9G9S7"/>